<dbReference type="PANTHER" id="PTHR34706:SF1">
    <property type="entry name" value="VWFA DOMAIN-CONTAINING PROTEIN"/>
    <property type="match status" value="1"/>
</dbReference>
<dbReference type="PANTHER" id="PTHR34706">
    <property type="entry name" value="SLR1338 PROTEIN"/>
    <property type="match status" value="1"/>
</dbReference>
<dbReference type="Proteomes" id="UP000681722">
    <property type="component" value="Unassembled WGS sequence"/>
</dbReference>
<comment type="caution">
    <text evidence="2">The sequence shown here is derived from an EMBL/GenBank/DDBJ whole genome shotgun (WGS) entry which is preliminary data.</text>
</comment>
<feature type="compositionally biased region" description="Polar residues" evidence="1">
    <location>
        <begin position="34"/>
        <end position="53"/>
    </location>
</feature>
<feature type="non-terminal residue" evidence="2">
    <location>
        <position position="1"/>
    </location>
</feature>
<gene>
    <name evidence="2" type="ORF">SRO942_LOCUS48440</name>
</gene>
<accession>A0A8S2YYJ0</accession>
<sequence>MFPQHPPVSTSSSSTYPNPNQQQFGFNSMAGAPASTSSSSMYPNPNQQQSGFNSMAGAPASTSSSSMYPNPNQQQSGFNWMAGAPASTSSSSMYPNPNQQQQGNYLTSSEERMVKFRQIVGQYEINQDFAMRLRNLEGFEVVFICDDSGSMGTAIGNITSAFDRRPTRWDELKQTVS</sequence>
<protein>
    <submittedName>
        <fullName evidence="2">Uncharacterized protein</fullName>
    </submittedName>
</protein>
<organism evidence="2 3">
    <name type="scientific">Didymodactylos carnosus</name>
    <dbReference type="NCBI Taxonomy" id="1234261"/>
    <lineage>
        <taxon>Eukaryota</taxon>
        <taxon>Metazoa</taxon>
        <taxon>Spiralia</taxon>
        <taxon>Gnathifera</taxon>
        <taxon>Rotifera</taxon>
        <taxon>Eurotatoria</taxon>
        <taxon>Bdelloidea</taxon>
        <taxon>Philodinida</taxon>
        <taxon>Philodinidae</taxon>
        <taxon>Didymodactylos</taxon>
    </lineage>
</organism>
<dbReference type="OrthoDB" id="2142040at2759"/>
<feature type="region of interest" description="Disordered" evidence="1">
    <location>
        <begin position="1"/>
        <end position="106"/>
    </location>
</feature>
<reference evidence="2" key="1">
    <citation type="submission" date="2021-02" db="EMBL/GenBank/DDBJ databases">
        <authorList>
            <person name="Nowell W R."/>
        </authorList>
    </citation>
    <scope>NUCLEOTIDE SEQUENCE</scope>
</reference>
<name>A0A8S2YYJ0_9BILA</name>
<feature type="compositionally biased region" description="Polar residues" evidence="1">
    <location>
        <begin position="60"/>
        <end position="78"/>
    </location>
</feature>
<evidence type="ECO:0000313" key="2">
    <source>
        <dbReference type="EMBL" id="CAF4589460.1"/>
    </source>
</evidence>
<proteinExistence type="predicted"/>
<dbReference type="EMBL" id="CAJOBC010124648">
    <property type="protein sequence ID" value="CAF4589460.1"/>
    <property type="molecule type" value="Genomic_DNA"/>
</dbReference>
<dbReference type="AlphaFoldDB" id="A0A8S2YYJ0"/>
<feature type="compositionally biased region" description="Low complexity" evidence="1">
    <location>
        <begin position="7"/>
        <end position="23"/>
    </location>
</feature>
<evidence type="ECO:0000256" key="1">
    <source>
        <dbReference type="SAM" id="MobiDB-lite"/>
    </source>
</evidence>
<evidence type="ECO:0000313" key="3">
    <source>
        <dbReference type="Proteomes" id="UP000681722"/>
    </source>
</evidence>